<dbReference type="GO" id="GO:0007606">
    <property type="term" value="P:sensory perception of chemical stimulus"/>
    <property type="evidence" value="ECO:0007669"/>
    <property type="project" value="InterPro"/>
</dbReference>
<keyword evidence="8" id="KW-1185">Reference proteome</keyword>
<dbReference type="EMBL" id="CANHGI010000005">
    <property type="protein sequence ID" value="CAI5449910.1"/>
    <property type="molecule type" value="Genomic_DNA"/>
</dbReference>
<comment type="similarity">
    <text evidence="2">Belongs to the nematode receptor-like protein sre family.</text>
</comment>
<name>A0A9P1IRD3_9PELO</name>
<dbReference type="OrthoDB" id="5834189at2759"/>
<keyword evidence="5 6" id="KW-0472">Membrane</keyword>
<feature type="transmembrane region" description="Helical" evidence="6">
    <location>
        <begin position="279"/>
        <end position="299"/>
    </location>
</feature>
<feature type="transmembrane region" description="Helical" evidence="6">
    <location>
        <begin position="157"/>
        <end position="181"/>
    </location>
</feature>
<organism evidence="7 8">
    <name type="scientific">Caenorhabditis angaria</name>
    <dbReference type="NCBI Taxonomy" id="860376"/>
    <lineage>
        <taxon>Eukaryota</taxon>
        <taxon>Metazoa</taxon>
        <taxon>Ecdysozoa</taxon>
        <taxon>Nematoda</taxon>
        <taxon>Chromadorea</taxon>
        <taxon>Rhabditida</taxon>
        <taxon>Rhabditina</taxon>
        <taxon>Rhabditomorpha</taxon>
        <taxon>Rhabditoidea</taxon>
        <taxon>Rhabditidae</taxon>
        <taxon>Peloderinae</taxon>
        <taxon>Caenorhabditis</taxon>
    </lineage>
</organism>
<evidence type="ECO:0000256" key="6">
    <source>
        <dbReference type="SAM" id="Phobius"/>
    </source>
</evidence>
<evidence type="ECO:0000256" key="3">
    <source>
        <dbReference type="ARBA" id="ARBA00022692"/>
    </source>
</evidence>
<dbReference type="Proteomes" id="UP001152747">
    <property type="component" value="Unassembled WGS sequence"/>
</dbReference>
<feature type="transmembrane region" description="Helical" evidence="6">
    <location>
        <begin position="112"/>
        <end position="136"/>
    </location>
</feature>
<dbReference type="PANTHER" id="PTHR23128">
    <property type="entry name" value="SERPENTINE RECEPTOR, CLASS E (EPSILON)-RELATED"/>
    <property type="match status" value="1"/>
</dbReference>
<accession>A0A9P1IRD3</accession>
<protein>
    <recommendedName>
        <fullName evidence="9">G-protein coupled receptors family 1 profile domain-containing protein</fullName>
    </recommendedName>
</protein>
<feature type="transmembrane region" description="Helical" evidence="6">
    <location>
        <begin position="244"/>
        <end position="267"/>
    </location>
</feature>
<evidence type="ECO:0000256" key="4">
    <source>
        <dbReference type="ARBA" id="ARBA00022989"/>
    </source>
</evidence>
<evidence type="ECO:0000256" key="2">
    <source>
        <dbReference type="ARBA" id="ARBA00006803"/>
    </source>
</evidence>
<sequence>MDFKAIMSNGDNCKNPTIFSIFLSGALEKMDSWCIFLYFFIITLGTVCNILSLWIVAKSRVFHANLQFPIWWTAFAWFEIATSKILIILYQVMYLEADNGVKDFPPENSSGIMLLAWSASMHYHFIFSVLAAPFIVIIERGFATWFIYDYEKKRRGWILVLILLVQNSFSGGLTILTLLNITSYIEVAIFGFSTSAASLTLFLWLRNLNVKKLARLKVELKLGQLSAKYQLRENLKTFRMIVKIFALVLILMMILIVLKTLPVVFFAVDDQRKLWFRNITDMIVHAGPIYVTICIIFAVDDYHHIFRQIFGWKTAKISPVPIFGGPKIESDLYFELLKKAMNK</sequence>
<dbReference type="Pfam" id="PF03125">
    <property type="entry name" value="Sre"/>
    <property type="match status" value="1"/>
</dbReference>
<dbReference type="InterPro" id="IPR004151">
    <property type="entry name" value="7TM_GPCR_serpentine_rcpt_Sre"/>
</dbReference>
<gene>
    <name evidence="7" type="ORF">CAMP_LOCUS12547</name>
</gene>
<comment type="caution">
    <text evidence="7">The sequence shown here is derived from an EMBL/GenBank/DDBJ whole genome shotgun (WGS) entry which is preliminary data.</text>
</comment>
<feature type="transmembrane region" description="Helical" evidence="6">
    <location>
        <begin position="35"/>
        <end position="57"/>
    </location>
</feature>
<evidence type="ECO:0000313" key="8">
    <source>
        <dbReference type="Proteomes" id="UP001152747"/>
    </source>
</evidence>
<feature type="transmembrane region" description="Helical" evidence="6">
    <location>
        <begin position="69"/>
        <end position="92"/>
    </location>
</feature>
<dbReference type="AlphaFoldDB" id="A0A9P1IRD3"/>
<evidence type="ECO:0000256" key="5">
    <source>
        <dbReference type="ARBA" id="ARBA00023136"/>
    </source>
</evidence>
<proteinExistence type="inferred from homology"/>
<evidence type="ECO:0008006" key="9">
    <source>
        <dbReference type="Google" id="ProtNLM"/>
    </source>
</evidence>
<reference evidence="7" key="1">
    <citation type="submission" date="2022-11" db="EMBL/GenBank/DDBJ databases">
        <authorList>
            <person name="Kikuchi T."/>
        </authorList>
    </citation>
    <scope>NUCLEOTIDE SEQUENCE</scope>
    <source>
        <strain evidence="7">PS1010</strain>
    </source>
</reference>
<dbReference type="GO" id="GO:0016020">
    <property type="term" value="C:membrane"/>
    <property type="evidence" value="ECO:0007669"/>
    <property type="project" value="UniProtKB-SubCell"/>
</dbReference>
<dbReference type="PANTHER" id="PTHR23128:SF138">
    <property type="entry name" value="SERPENTINE RECEPTOR, CLASS E (EPSILON)"/>
    <property type="match status" value="1"/>
</dbReference>
<comment type="subcellular location">
    <subcellularLocation>
        <location evidence="1">Membrane</location>
        <topology evidence="1">Multi-pass membrane protein</topology>
    </subcellularLocation>
</comment>
<evidence type="ECO:0000313" key="7">
    <source>
        <dbReference type="EMBL" id="CAI5449910.1"/>
    </source>
</evidence>
<keyword evidence="4 6" id="KW-1133">Transmembrane helix</keyword>
<evidence type="ECO:0000256" key="1">
    <source>
        <dbReference type="ARBA" id="ARBA00004141"/>
    </source>
</evidence>
<keyword evidence="3 6" id="KW-0812">Transmembrane</keyword>
<feature type="transmembrane region" description="Helical" evidence="6">
    <location>
        <begin position="187"/>
        <end position="205"/>
    </location>
</feature>